<feature type="transmembrane region" description="Helical" evidence="1">
    <location>
        <begin position="29"/>
        <end position="48"/>
    </location>
</feature>
<feature type="transmembrane region" description="Helical" evidence="1">
    <location>
        <begin position="97"/>
        <end position="117"/>
    </location>
</feature>
<organism evidence="2 3">
    <name type="scientific">candidate division WOR_3 bacterium SM1_77</name>
    <dbReference type="NCBI Taxonomy" id="1703778"/>
    <lineage>
        <taxon>Bacteria</taxon>
        <taxon>Bacteria division WOR-3</taxon>
    </lineage>
</organism>
<name>A0A0S8JYP1_UNCW3</name>
<gene>
    <name evidence="2" type="ORF">AMJ74_02490</name>
</gene>
<sequence>MNLIGTWIAAGLTIAILSFLYRDNPLYKFAEHLYVGVSAGYWVIYIWAFDVKPMLIDEFFRQAGMEKWILIIPAIFGIMMMMRWFPNIAWISRWPISFTVGIAAGLALTAQVQGYIIPQIQATLLPLISIGTKASETIVQSFNNIMIIVGVFCAILYFYFSREHKGALKVGSRIGIVFLMIGFGASFGYTVMARISLLIGRLMFLFGVFGLR</sequence>
<proteinExistence type="predicted"/>
<evidence type="ECO:0000313" key="2">
    <source>
        <dbReference type="EMBL" id="KPL14948.1"/>
    </source>
</evidence>
<keyword evidence="1" id="KW-0472">Membrane</keyword>
<feature type="transmembrane region" description="Helical" evidence="1">
    <location>
        <begin position="6"/>
        <end position="22"/>
    </location>
</feature>
<feature type="transmembrane region" description="Helical" evidence="1">
    <location>
        <begin position="137"/>
        <end position="158"/>
    </location>
</feature>
<evidence type="ECO:0000256" key="1">
    <source>
        <dbReference type="SAM" id="Phobius"/>
    </source>
</evidence>
<accession>A0A0S8JYP1</accession>
<dbReference type="Proteomes" id="UP000050975">
    <property type="component" value="Unassembled WGS sequence"/>
</dbReference>
<feature type="transmembrane region" description="Helical" evidence="1">
    <location>
        <begin position="68"/>
        <end position="85"/>
    </location>
</feature>
<dbReference type="EMBL" id="LJVE01000029">
    <property type="protein sequence ID" value="KPL14948.1"/>
    <property type="molecule type" value="Genomic_DNA"/>
</dbReference>
<feature type="transmembrane region" description="Helical" evidence="1">
    <location>
        <begin position="170"/>
        <end position="189"/>
    </location>
</feature>
<protein>
    <submittedName>
        <fullName evidence="2">Uncharacterized protein</fullName>
    </submittedName>
</protein>
<evidence type="ECO:0000313" key="3">
    <source>
        <dbReference type="Proteomes" id="UP000050975"/>
    </source>
</evidence>
<comment type="caution">
    <text evidence="2">The sequence shown here is derived from an EMBL/GenBank/DDBJ whole genome shotgun (WGS) entry which is preliminary data.</text>
</comment>
<keyword evidence="1" id="KW-0812">Transmembrane</keyword>
<reference evidence="2 3" key="1">
    <citation type="journal article" date="2015" name="Microbiome">
        <title>Genomic resolution of linkages in carbon, nitrogen, and sulfur cycling among widespread estuary sediment bacteria.</title>
        <authorList>
            <person name="Baker B.J."/>
            <person name="Lazar C.S."/>
            <person name="Teske A.P."/>
            <person name="Dick G.J."/>
        </authorList>
    </citation>
    <scope>NUCLEOTIDE SEQUENCE [LARGE SCALE GENOMIC DNA]</scope>
    <source>
        <strain evidence="2">SM1_77</strain>
    </source>
</reference>
<keyword evidence="1" id="KW-1133">Transmembrane helix</keyword>
<dbReference type="AlphaFoldDB" id="A0A0S8JYP1"/>